<accession>A0ABS8IAS6</accession>
<evidence type="ECO:0000313" key="2">
    <source>
        <dbReference type="Proteomes" id="UP001199525"/>
    </source>
</evidence>
<organism evidence="1 2">
    <name type="scientific">Nostoc favosum CHAB5714</name>
    <dbReference type="NCBI Taxonomy" id="2780399"/>
    <lineage>
        <taxon>Bacteria</taxon>
        <taxon>Bacillati</taxon>
        <taxon>Cyanobacteriota</taxon>
        <taxon>Cyanophyceae</taxon>
        <taxon>Nostocales</taxon>
        <taxon>Nostocaceae</taxon>
        <taxon>Nostoc</taxon>
        <taxon>Nostoc favosum</taxon>
    </lineage>
</organism>
<reference evidence="1 2" key="1">
    <citation type="journal article" date="2021" name="Microorganisms">
        <title>Genome Evolution of Filamentous Cyanobacterium Nostoc Species: From Facultative Symbiosis to Free Living.</title>
        <authorList>
            <person name="Huo D."/>
            <person name="Li H."/>
            <person name="Cai F."/>
            <person name="Guo X."/>
            <person name="Qiao Z."/>
            <person name="Wang W."/>
            <person name="Yu G."/>
            <person name="Li R."/>
        </authorList>
    </citation>
    <scope>NUCLEOTIDE SEQUENCE [LARGE SCALE GENOMIC DNA]</scope>
    <source>
        <strain evidence="1 2">CHAB 5714</strain>
    </source>
</reference>
<sequence>MKSQGYWFETPQGLTIALLSTPKTAIGYAPPQAIAKKDGFTAWLSYRYTMPDFKA</sequence>
<dbReference type="EMBL" id="JAIVFQ010000019">
    <property type="protein sequence ID" value="MCC5600607.1"/>
    <property type="molecule type" value="Genomic_DNA"/>
</dbReference>
<proteinExistence type="predicted"/>
<gene>
    <name evidence="1" type="ORF">LC586_15595</name>
</gene>
<name>A0ABS8IAS6_9NOSO</name>
<comment type="caution">
    <text evidence="1">The sequence shown here is derived from an EMBL/GenBank/DDBJ whole genome shotgun (WGS) entry which is preliminary data.</text>
</comment>
<dbReference type="Proteomes" id="UP001199525">
    <property type="component" value="Unassembled WGS sequence"/>
</dbReference>
<keyword evidence="2" id="KW-1185">Reference proteome</keyword>
<protein>
    <submittedName>
        <fullName evidence="1">Uncharacterized protein</fullName>
    </submittedName>
</protein>
<dbReference type="RefSeq" id="WP_229485672.1">
    <property type="nucleotide sequence ID" value="NZ_JAIVFQ010000019.1"/>
</dbReference>
<evidence type="ECO:0000313" key="1">
    <source>
        <dbReference type="EMBL" id="MCC5600607.1"/>
    </source>
</evidence>